<reference evidence="1 2" key="1">
    <citation type="submission" date="2013-12" db="EMBL/GenBank/DDBJ databases">
        <authorList>
            <person name="Cubeta M."/>
            <person name="Pakala S."/>
            <person name="Fedorova N."/>
            <person name="Thomas E."/>
            <person name="Dean R."/>
            <person name="Jabaji S."/>
            <person name="Neate S."/>
            <person name="Toda T."/>
            <person name="Tavantzis S."/>
            <person name="Vilgalys R."/>
            <person name="Bharathan N."/>
            <person name="Pakala S."/>
            <person name="Losada L.S."/>
            <person name="Zafar N."/>
            <person name="Nierman W."/>
        </authorList>
    </citation>
    <scope>NUCLEOTIDE SEQUENCE [LARGE SCALE GENOMIC DNA]</scope>
    <source>
        <strain evidence="1 2">123E</strain>
    </source>
</reference>
<dbReference type="EMBL" id="AZST01001288">
    <property type="protein sequence ID" value="KEP46094.1"/>
    <property type="molecule type" value="Genomic_DNA"/>
</dbReference>
<evidence type="ECO:0000313" key="2">
    <source>
        <dbReference type="Proteomes" id="UP000027456"/>
    </source>
</evidence>
<organism evidence="1 2">
    <name type="scientific">Rhizoctonia solani 123E</name>
    <dbReference type="NCBI Taxonomy" id="1423351"/>
    <lineage>
        <taxon>Eukaryota</taxon>
        <taxon>Fungi</taxon>
        <taxon>Dikarya</taxon>
        <taxon>Basidiomycota</taxon>
        <taxon>Agaricomycotina</taxon>
        <taxon>Agaricomycetes</taxon>
        <taxon>Cantharellales</taxon>
        <taxon>Ceratobasidiaceae</taxon>
        <taxon>Rhizoctonia</taxon>
    </lineage>
</organism>
<proteinExistence type="predicted"/>
<name>A0A074RH39_9AGAM</name>
<gene>
    <name evidence="1" type="ORF">V565_219220</name>
</gene>
<dbReference type="OrthoDB" id="3269726at2759"/>
<comment type="caution">
    <text evidence="1">The sequence shown here is derived from an EMBL/GenBank/DDBJ whole genome shotgun (WGS) entry which is preliminary data.</text>
</comment>
<dbReference type="AlphaFoldDB" id="A0A074RH39"/>
<dbReference type="STRING" id="1423351.A0A074RH39"/>
<dbReference type="HOGENOM" id="CLU_753490_0_0_1"/>
<protein>
    <submittedName>
        <fullName evidence="1">Uncharacterized protein</fullName>
    </submittedName>
</protein>
<dbReference type="Proteomes" id="UP000027456">
    <property type="component" value="Unassembled WGS sequence"/>
</dbReference>
<accession>A0A074RH39</accession>
<evidence type="ECO:0000313" key="1">
    <source>
        <dbReference type="EMBL" id="KEP46094.1"/>
    </source>
</evidence>
<sequence length="374" mass="43152">MSRPSAPGVSVDLSGAAKVAARRLRRLWRVVAIDFNMKAGSENELMAWYRSRSDRLVRALQLRREREGPYFHQFVVFELNGNGGLFRIDRRLRPDEDSPMNSLKDEGIPAYDTIEPVVAWDDSLFPESDCLISIEFKVDVYLALILKICRAIQAHPLAKVYTLQRYNCYFFAQTILLCIACGVSSWNGSCAWFSEDKHYIPVLEKFRALNSDRGLFQSDKTTDKIMDYSASSSKTLIPVSNYFTYEWCLCTLSMTPITISPPRQFGTGIRTTDLTLPHLSTGEMELLRRKVDFSIQHLIRMHQERRLFAVHIYSMTRSVWDAGLIPSLPARQHYEFSIVVEHIKQLALRERYQTEQASVIKYHHVARNYRYSGG</sequence>
<keyword evidence="2" id="KW-1185">Reference proteome</keyword>